<feature type="compositionally biased region" description="Basic and acidic residues" evidence="10">
    <location>
        <begin position="103"/>
        <end position="115"/>
    </location>
</feature>
<feature type="domain" description="Fibronectin type-III" evidence="13">
    <location>
        <begin position="118"/>
        <end position="209"/>
    </location>
</feature>
<dbReference type="InterPro" id="IPR003598">
    <property type="entry name" value="Ig_sub2"/>
</dbReference>
<dbReference type="InterPro" id="IPR036116">
    <property type="entry name" value="FN3_sf"/>
</dbReference>
<dbReference type="AlphaFoldDB" id="A0A5N5SL25"/>
<evidence type="ECO:0000259" key="13">
    <source>
        <dbReference type="PROSITE" id="PS50853"/>
    </source>
</evidence>
<dbReference type="Proteomes" id="UP000326759">
    <property type="component" value="Unassembled WGS sequence"/>
</dbReference>
<dbReference type="PROSITE" id="PS50835">
    <property type="entry name" value="IG_LIKE"/>
    <property type="match status" value="1"/>
</dbReference>
<dbReference type="EMBL" id="SEYY01023550">
    <property type="protein sequence ID" value="KAB7494794.1"/>
    <property type="molecule type" value="Genomic_DNA"/>
</dbReference>
<protein>
    <submittedName>
        <fullName evidence="14">Hemicentin-2</fullName>
    </submittedName>
</protein>
<dbReference type="Gene3D" id="2.60.40.10">
    <property type="entry name" value="Immunoglobulins"/>
    <property type="match status" value="2"/>
</dbReference>
<dbReference type="GO" id="GO:0005886">
    <property type="term" value="C:plasma membrane"/>
    <property type="evidence" value="ECO:0007669"/>
    <property type="project" value="UniProtKB-SubCell"/>
</dbReference>
<dbReference type="GO" id="GO:0030154">
    <property type="term" value="P:cell differentiation"/>
    <property type="evidence" value="ECO:0007669"/>
    <property type="project" value="UniProtKB-ARBA"/>
</dbReference>
<evidence type="ECO:0000313" key="15">
    <source>
        <dbReference type="Proteomes" id="UP000326759"/>
    </source>
</evidence>
<evidence type="ECO:0000256" key="8">
    <source>
        <dbReference type="ARBA" id="ARBA00023157"/>
    </source>
</evidence>
<dbReference type="InterPro" id="IPR007110">
    <property type="entry name" value="Ig-like_dom"/>
</dbReference>
<dbReference type="PROSITE" id="PS50853">
    <property type="entry name" value="FN3"/>
    <property type="match status" value="1"/>
</dbReference>
<feature type="transmembrane region" description="Helical" evidence="11">
    <location>
        <begin position="246"/>
        <end position="268"/>
    </location>
</feature>
<sequence>MACHAVGKPEPKLTWTHAGKPVPQNGQRYSILPDGTLRIIDTQKSDSGTYICTATNIHGIDRAVYSLKILVPPSRPSLHVTETTSSSIRLQWSIDDDGGTSDASKEVEARTKGRAPEAPPPFQFVTTNSSQATLYLTQWEDGGCPIIHFQVEYRRIGLSGWTTVGSKIPPSRTYAVGGLTAGHKYQVRVKAFNAAGFTLKDYTVSTPAAGKAGFRETYREAGEGWNLMSKEHDLDPNSIEWKDPRILVPGLISILAVMLTVVTVCICLRKKPLGKDIGNKAIPSEMCSAHGKNKGDLAEEYQIYSPIRRLPPTPPNPPPPSEARDSTGTAIRSFHREPTKWRS</sequence>
<dbReference type="PANTHER" id="PTHR44170:SF6">
    <property type="entry name" value="CONTACTIN"/>
    <property type="match status" value="1"/>
</dbReference>
<feature type="compositionally biased region" description="Pro residues" evidence="10">
    <location>
        <begin position="309"/>
        <end position="321"/>
    </location>
</feature>
<keyword evidence="6 11" id="KW-1133">Transmembrane helix</keyword>
<evidence type="ECO:0000256" key="6">
    <source>
        <dbReference type="ARBA" id="ARBA00022989"/>
    </source>
</evidence>
<feature type="region of interest" description="Disordered" evidence="10">
    <location>
        <begin position="1"/>
        <end position="26"/>
    </location>
</feature>
<dbReference type="Pfam" id="PF07679">
    <property type="entry name" value="I-set"/>
    <property type="match status" value="1"/>
</dbReference>
<feature type="compositionally biased region" description="Basic and acidic residues" evidence="10">
    <location>
        <begin position="334"/>
        <end position="343"/>
    </location>
</feature>
<dbReference type="OrthoDB" id="6379740at2759"/>
<accession>A0A5N5SL25</accession>
<evidence type="ECO:0000259" key="12">
    <source>
        <dbReference type="PROSITE" id="PS50835"/>
    </source>
</evidence>
<reference evidence="14 15" key="1">
    <citation type="journal article" date="2019" name="PLoS Biol.">
        <title>Sex chromosomes control vertical transmission of feminizing Wolbachia symbionts in an isopod.</title>
        <authorList>
            <person name="Becking T."/>
            <person name="Chebbi M.A."/>
            <person name="Giraud I."/>
            <person name="Moumen B."/>
            <person name="Laverre T."/>
            <person name="Caubet Y."/>
            <person name="Peccoud J."/>
            <person name="Gilbert C."/>
            <person name="Cordaux R."/>
        </authorList>
    </citation>
    <scope>NUCLEOTIDE SEQUENCE [LARGE SCALE GENOMIC DNA]</scope>
    <source>
        <strain evidence="14">ANa2</strain>
        <tissue evidence="14">Whole body excluding digestive tract and cuticle</tissue>
    </source>
</reference>
<evidence type="ECO:0000313" key="14">
    <source>
        <dbReference type="EMBL" id="KAB7494794.1"/>
    </source>
</evidence>
<feature type="region of interest" description="Disordered" evidence="10">
    <location>
        <begin position="304"/>
        <end position="343"/>
    </location>
</feature>
<evidence type="ECO:0000256" key="5">
    <source>
        <dbReference type="ARBA" id="ARBA00022889"/>
    </source>
</evidence>
<dbReference type="SUPFAM" id="SSF48726">
    <property type="entry name" value="Immunoglobulin"/>
    <property type="match status" value="1"/>
</dbReference>
<keyword evidence="5" id="KW-0130">Cell adhesion</keyword>
<evidence type="ECO:0000256" key="4">
    <source>
        <dbReference type="ARBA" id="ARBA00022737"/>
    </source>
</evidence>
<proteinExistence type="predicted"/>
<evidence type="ECO:0000256" key="10">
    <source>
        <dbReference type="SAM" id="MobiDB-lite"/>
    </source>
</evidence>
<evidence type="ECO:0000256" key="7">
    <source>
        <dbReference type="ARBA" id="ARBA00023136"/>
    </source>
</evidence>
<name>A0A5N5SL25_9CRUS</name>
<dbReference type="Pfam" id="PF25059">
    <property type="entry name" value="FN3_DSCAM-DSCAML_C"/>
    <property type="match status" value="1"/>
</dbReference>
<dbReference type="InterPro" id="IPR003961">
    <property type="entry name" value="FN3_dom"/>
</dbReference>
<keyword evidence="3" id="KW-0732">Signal</keyword>
<evidence type="ECO:0000256" key="9">
    <source>
        <dbReference type="ARBA" id="ARBA00023319"/>
    </source>
</evidence>
<feature type="domain" description="Ig-like" evidence="12">
    <location>
        <begin position="1"/>
        <end position="70"/>
    </location>
</feature>
<dbReference type="InterPro" id="IPR056754">
    <property type="entry name" value="DSCAM/DSCAML_C"/>
</dbReference>
<feature type="region of interest" description="Disordered" evidence="10">
    <location>
        <begin position="92"/>
        <end position="120"/>
    </location>
</feature>
<dbReference type="SMART" id="SM00060">
    <property type="entry name" value="FN3"/>
    <property type="match status" value="1"/>
</dbReference>
<comment type="subcellular location">
    <subcellularLocation>
        <location evidence="1">Membrane</location>
        <topology evidence="1">Single-pass membrane protein</topology>
    </subcellularLocation>
</comment>
<organism evidence="14 15">
    <name type="scientific">Armadillidium nasatum</name>
    <dbReference type="NCBI Taxonomy" id="96803"/>
    <lineage>
        <taxon>Eukaryota</taxon>
        <taxon>Metazoa</taxon>
        <taxon>Ecdysozoa</taxon>
        <taxon>Arthropoda</taxon>
        <taxon>Crustacea</taxon>
        <taxon>Multicrustacea</taxon>
        <taxon>Malacostraca</taxon>
        <taxon>Eumalacostraca</taxon>
        <taxon>Peracarida</taxon>
        <taxon>Isopoda</taxon>
        <taxon>Oniscidea</taxon>
        <taxon>Crinocheta</taxon>
        <taxon>Armadillidiidae</taxon>
        <taxon>Armadillidium</taxon>
    </lineage>
</organism>
<dbReference type="SUPFAM" id="SSF49265">
    <property type="entry name" value="Fibronectin type III"/>
    <property type="match status" value="1"/>
</dbReference>
<gene>
    <name evidence="14" type="primary">HMCN2_1</name>
    <name evidence="14" type="ORF">Anas_12731</name>
</gene>
<evidence type="ECO:0000256" key="1">
    <source>
        <dbReference type="ARBA" id="ARBA00004167"/>
    </source>
</evidence>
<keyword evidence="4" id="KW-0677">Repeat</keyword>
<dbReference type="GO" id="GO:0009653">
    <property type="term" value="P:anatomical structure morphogenesis"/>
    <property type="evidence" value="ECO:0007669"/>
    <property type="project" value="UniProtKB-ARBA"/>
</dbReference>
<dbReference type="InterPro" id="IPR036179">
    <property type="entry name" value="Ig-like_dom_sf"/>
</dbReference>
<keyword evidence="8" id="KW-1015">Disulfide bond</keyword>
<dbReference type="InterPro" id="IPR013783">
    <property type="entry name" value="Ig-like_fold"/>
</dbReference>
<evidence type="ECO:0000256" key="3">
    <source>
        <dbReference type="ARBA" id="ARBA00022729"/>
    </source>
</evidence>
<keyword evidence="15" id="KW-1185">Reference proteome</keyword>
<dbReference type="PANTHER" id="PTHR44170">
    <property type="entry name" value="PROTEIN SIDEKICK"/>
    <property type="match status" value="1"/>
</dbReference>
<keyword evidence="9" id="KW-0393">Immunoglobulin domain</keyword>
<dbReference type="SMART" id="SM00408">
    <property type="entry name" value="IGc2"/>
    <property type="match status" value="1"/>
</dbReference>
<feature type="non-terminal residue" evidence="14">
    <location>
        <position position="343"/>
    </location>
</feature>
<keyword evidence="2 11" id="KW-0812">Transmembrane</keyword>
<keyword evidence="7 11" id="KW-0472">Membrane</keyword>
<evidence type="ECO:0000256" key="2">
    <source>
        <dbReference type="ARBA" id="ARBA00022692"/>
    </source>
</evidence>
<comment type="caution">
    <text evidence="14">The sequence shown here is derived from an EMBL/GenBank/DDBJ whole genome shotgun (WGS) entry which is preliminary data.</text>
</comment>
<dbReference type="CDD" id="cd00063">
    <property type="entry name" value="FN3"/>
    <property type="match status" value="1"/>
</dbReference>
<evidence type="ECO:0000256" key="11">
    <source>
        <dbReference type="SAM" id="Phobius"/>
    </source>
</evidence>
<dbReference type="GO" id="GO:0098609">
    <property type="term" value="P:cell-cell adhesion"/>
    <property type="evidence" value="ECO:0007669"/>
    <property type="project" value="TreeGrafter"/>
</dbReference>
<dbReference type="InterPro" id="IPR013098">
    <property type="entry name" value="Ig_I-set"/>
</dbReference>